<feature type="coiled-coil region" evidence="2">
    <location>
        <begin position="49"/>
        <end position="76"/>
    </location>
</feature>
<dbReference type="VEuPathDB" id="FungiDB:EYZ11_013163"/>
<dbReference type="InterPro" id="IPR016197">
    <property type="entry name" value="Chromo-like_dom_sf"/>
</dbReference>
<gene>
    <name evidence="4" type="ORF">EYZ11_013163</name>
</gene>
<dbReference type="EMBL" id="SOSA01001241">
    <property type="protein sequence ID" value="THC87391.1"/>
    <property type="molecule type" value="Genomic_DNA"/>
</dbReference>
<name>A0A4S3J3T2_9EURO</name>
<evidence type="ECO:0000259" key="3">
    <source>
        <dbReference type="Pfam" id="PF24626"/>
    </source>
</evidence>
<reference evidence="4 5" key="1">
    <citation type="submission" date="2019-03" db="EMBL/GenBank/DDBJ databases">
        <title>The genome sequence of a newly discovered highly antifungal drug resistant Aspergillus species, Aspergillus tanneri NIH 1004.</title>
        <authorList>
            <person name="Mounaud S."/>
            <person name="Singh I."/>
            <person name="Joardar V."/>
            <person name="Pakala S."/>
            <person name="Pakala S."/>
            <person name="Venepally P."/>
            <person name="Hoover J."/>
            <person name="Nierman W."/>
            <person name="Chung J."/>
            <person name="Losada L."/>
        </authorList>
    </citation>
    <scope>NUCLEOTIDE SEQUENCE [LARGE SCALE GENOMIC DNA]</scope>
    <source>
        <strain evidence="4 5">NIH1004</strain>
    </source>
</reference>
<feature type="domain" description="Tf2-1-like SH3-like" evidence="3">
    <location>
        <begin position="96"/>
        <end position="150"/>
    </location>
</feature>
<evidence type="ECO:0000256" key="2">
    <source>
        <dbReference type="SAM" id="Coils"/>
    </source>
</evidence>
<evidence type="ECO:0000313" key="5">
    <source>
        <dbReference type="Proteomes" id="UP000308092"/>
    </source>
</evidence>
<dbReference type="STRING" id="1220188.A0A4S3J3T2"/>
<dbReference type="InterPro" id="IPR056924">
    <property type="entry name" value="SH3_Tf2-1"/>
</dbReference>
<evidence type="ECO:0000313" key="4">
    <source>
        <dbReference type="EMBL" id="THC87391.1"/>
    </source>
</evidence>
<dbReference type="SUPFAM" id="SSF54160">
    <property type="entry name" value="Chromo domain-like"/>
    <property type="match status" value="1"/>
</dbReference>
<proteinExistence type="predicted"/>
<dbReference type="Proteomes" id="UP000308092">
    <property type="component" value="Unassembled WGS sequence"/>
</dbReference>
<evidence type="ECO:0000256" key="1">
    <source>
        <dbReference type="ARBA" id="ARBA00011353"/>
    </source>
</evidence>
<comment type="caution">
    <text evidence="4">The sequence shown here is derived from an EMBL/GenBank/DDBJ whole genome shotgun (WGS) entry which is preliminary data.</text>
</comment>
<dbReference type="Pfam" id="PF24626">
    <property type="entry name" value="SH3_Tf2-1"/>
    <property type="match status" value="1"/>
</dbReference>
<organism evidence="4 5">
    <name type="scientific">Aspergillus tanneri</name>
    <dbReference type="NCBI Taxonomy" id="1220188"/>
    <lineage>
        <taxon>Eukaryota</taxon>
        <taxon>Fungi</taxon>
        <taxon>Dikarya</taxon>
        <taxon>Ascomycota</taxon>
        <taxon>Pezizomycotina</taxon>
        <taxon>Eurotiomycetes</taxon>
        <taxon>Eurotiomycetidae</taxon>
        <taxon>Eurotiales</taxon>
        <taxon>Aspergillaceae</taxon>
        <taxon>Aspergillus</taxon>
        <taxon>Aspergillus subgen. Circumdati</taxon>
    </lineage>
</organism>
<keyword evidence="2" id="KW-0175">Coiled coil</keyword>
<protein>
    <recommendedName>
        <fullName evidence="3">Tf2-1-like SH3-like domain-containing protein</fullName>
    </recommendedName>
</protein>
<sequence length="219" mass="24664">MAQLVINSRNAASTGVSPFFLDHGYNLEPLDIENLNREAATADTARTPQERAEIIVAKMREALEMAQSELAATQQRQEEYANCFRTANLHYKISLKVWLNIRNIRTDHPSKKLNAQQGKFTVLEAISSHAYRLDTPPGIHNVFHVSLLRPAADDPFPSQINDDYQPPPVMVDGVEEFGVTEILDKRRVQVGRGYRTEYLVKWTSGRNASGPYEEGRGVV</sequence>
<accession>A0A4S3J3T2</accession>
<dbReference type="AlphaFoldDB" id="A0A4S3J3T2"/>
<comment type="subunit">
    <text evidence="1">Component of the NuA4 histone acetyltransferase complex.</text>
</comment>
<keyword evidence="5" id="KW-1185">Reference proteome</keyword>